<sequence>MPFRMVLARATCAMGNCEVCLDIGVAHAPMTTERLAEAVRDRDIPEVIRLLECGVDVNHPIDNRGHTVLDVLLSEHQELFGHFADAHGAGAVDGDDLHDMFEEQHTKTMNLFQLLRKHGASASADS</sequence>
<dbReference type="Gene3D" id="1.25.40.20">
    <property type="entry name" value="Ankyrin repeat-containing domain"/>
    <property type="match status" value="1"/>
</dbReference>
<name>A0A813FTH2_POLGL</name>
<gene>
    <name evidence="1" type="ORF">PGLA1383_LOCUS35334</name>
</gene>
<reference evidence="1" key="1">
    <citation type="submission" date="2021-02" db="EMBL/GenBank/DDBJ databases">
        <authorList>
            <person name="Dougan E. K."/>
            <person name="Rhodes N."/>
            <person name="Thang M."/>
            <person name="Chan C."/>
        </authorList>
    </citation>
    <scope>NUCLEOTIDE SEQUENCE</scope>
</reference>
<evidence type="ECO:0000313" key="1">
    <source>
        <dbReference type="EMBL" id="CAE8617673.1"/>
    </source>
</evidence>
<dbReference type="AlphaFoldDB" id="A0A813FTH2"/>
<comment type="caution">
    <text evidence="1">The sequence shown here is derived from an EMBL/GenBank/DDBJ whole genome shotgun (WGS) entry which is preliminary data.</text>
</comment>
<dbReference type="InterPro" id="IPR036770">
    <property type="entry name" value="Ankyrin_rpt-contain_sf"/>
</dbReference>
<proteinExistence type="predicted"/>
<protein>
    <submittedName>
        <fullName evidence="1">Uncharacterized protein</fullName>
    </submittedName>
</protein>
<dbReference type="EMBL" id="CAJNNV010026245">
    <property type="protein sequence ID" value="CAE8617673.1"/>
    <property type="molecule type" value="Genomic_DNA"/>
</dbReference>
<keyword evidence="2" id="KW-1185">Reference proteome</keyword>
<dbReference type="Proteomes" id="UP000654075">
    <property type="component" value="Unassembled WGS sequence"/>
</dbReference>
<organism evidence="1 2">
    <name type="scientific">Polarella glacialis</name>
    <name type="common">Dinoflagellate</name>
    <dbReference type="NCBI Taxonomy" id="89957"/>
    <lineage>
        <taxon>Eukaryota</taxon>
        <taxon>Sar</taxon>
        <taxon>Alveolata</taxon>
        <taxon>Dinophyceae</taxon>
        <taxon>Suessiales</taxon>
        <taxon>Suessiaceae</taxon>
        <taxon>Polarella</taxon>
    </lineage>
</organism>
<accession>A0A813FTH2</accession>
<evidence type="ECO:0000313" key="2">
    <source>
        <dbReference type="Proteomes" id="UP000654075"/>
    </source>
</evidence>